<dbReference type="InterPro" id="IPR047415">
    <property type="entry name" value="Pcf11_CID"/>
</dbReference>
<dbReference type="GO" id="GO:0031124">
    <property type="term" value="P:mRNA 3'-end processing"/>
    <property type="evidence" value="ECO:0007669"/>
    <property type="project" value="InterPro"/>
</dbReference>
<evidence type="ECO:0000313" key="5">
    <source>
        <dbReference type="Proteomes" id="UP000242474"/>
    </source>
</evidence>
<dbReference type="SMART" id="SM00582">
    <property type="entry name" value="RPR"/>
    <property type="match status" value="1"/>
</dbReference>
<organism evidence="4 5">
    <name type="scientific">Coemansia reversa (strain ATCC 12441 / NRRL 1564)</name>
    <dbReference type="NCBI Taxonomy" id="763665"/>
    <lineage>
        <taxon>Eukaryota</taxon>
        <taxon>Fungi</taxon>
        <taxon>Fungi incertae sedis</taxon>
        <taxon>Zoopagomycota</taxon>
        <taxon>Kickxellomycotina</taxon>
        <taxon>Kickxellomycetes</taxon>
        <taxon>Kickxellales</taxon>
        <taxon>Kickxellaceae</taxon>
        <taxon>Coemansia</taxon>
    </lineage>
</organism>
<sequence length="586" mass="65570">MSSGNGNSASSGIDRELYREFRKELTKLTFNSKPIINDLSKRAEINMNRAETIIKAIEEHLRFTAPKHKLPAFYLLDSIAKNVGGMYIPLLHGRIDKIFIDIWRSVDEEVRTKLERTLGTWRHGFIGGQRNLFPEFVLRKIEEDVNRLKAKAKESTQMLPEANGDDLLDNLTGLQSHAKKRAREEQQQSIQRAVTAKADSYNSTAHRDRRHPDKRQRTPDRAKEGHNSQQGLLQLVNSILVKKQVEVMRRPNDVKLFTVLNMLKDIKATVADSELPPERVQEIREQLFAIDVTQSNGGSRGTTHKSDTTTPPYMPPPLSPDMSSGAHQQQRHANGHSKPVNNGNVTDPTLVVTEAMSSLNKSAGGMADAGQLLQGIMAQPEVLNSLRKVAPVLSSSLESMTIPQHHEGAGYKDFAQLDPIPLSHASIARVRPGIYNILYAGYGNQCSQCGWRTKDHDTDQMKKHLDWHFRRNMRQQNDRERRAPPRGWYLGQSQWEAGAAAEDTQPPAGAAPAPVVDGKGDKDNLKSIAEMKQMTVAAPPNHNDSCAICKEAFERRFNEEEEDWVLVNAVLVDGTVFHATCHAGSH</sequence>
<dbReference type="InterPro" id="IPR045154">
    <property type="entry name" value="PCF11-like"/>
</dbReference>
<dbReference type="PANTHER" id="PTHR15921">
    <property type="entry name" value="PRE-MRNA CLEAVAGE COMPLEX II"/>
    <property type="match status" value="1"/>
</dbReference>
<dbReference type="CDD" id="cd16982">
    <property type="entry name" value="CID_Pcf11"/>
    <property type="match status" value="1"/>
</dbReference>
<feature type="compositionally biased region" description="Basic and acidic residues" evidence="1">
    <location>
        <begin position="215"/>
        <end position="226"/>
    </location>
</feature>
<dbReference type="Pfam" id="PF21936">
    <property type="entry name" value="Pcf11_C"/>
    <property type="match status" value="1"/>
</dbReference>
<dbReference type="PANTHER" id="PTHR15921:SF3">
    <property type="entry name" value="PRE-MRNA CLEAVAGE COMPLEX 2 PROTEIN PCF11"/>
    <property type="match status" value="1"/>
</dbReference>
<protein>
    <recommendedName>
        <fullName evidence="6">CID domain-containing protein</fullName>
    </recommendedName>
</protein>
<dbReference type="GO" id="GO:0006369">
    <property type="term" value="P:termination of RNA polymerase II transcription"/>
    <property type="evidence" value="ECO:0007669"/>
    <property type="project" value="InterPro"/>
</dbReference>
<evidence type="ECO:0000259" key="3">
    <source>
        <dbReference type="PROSITE" id="PS51391"/>
    </source>
</evidence>
<dbReference type="AlphaFoldDB" id="A0A2G5BHL6"/>
<dbReference type="Pfam" id="PF04818">
    <property type="entry name" value="CID"/>
    <property type="match status" value="1"/>
</dbReference>
<dbReference type="InterPro" id="IPR006569">
    <property type="entry name" value="CID_dom"/>
</dbReference>
<dbReference type="STRING" id="763665.A0A2G5BHL6"/>
<dbReference type="GO" id="GO:0035091">
    <property type="term" value="F:phosphatidylinositol binding"/>
    <property type="evidence" value="ECO:0007669"/>
    <property type="project" value="InterPro"/>
</dbReference>
<dbReference type="GO" id="GO:0043130">
    <property type="term" value="F:ubiquitin binding"/>
    <property type="evidence" value="ECO:0007669"/>
    <property type="project" value="InterPro"/>
</dbReference>
<dbReference type="GO" id="GO:0000993">
    <property type="term" value="F:RNA polymerase II complex binding"/>
    <property type="evidence" value="ECO:0007669"/>
    <property type="project" value="InterPro"/>
</dbReference>
<evidence type="ECO:0000256" key="1">
    <source>
        <dbReference type="SAM" id="MobiDB-lite"/>
    </source>
</evidence>
<dbReference type="PROSITE" id="PS51391">
    <property type="entry name" value="CID"/>
    <property type="match status" value="1"/>
</dbReference>
<keyword evidence="5" id="KW-1185">Reference proteome</keyword>
<dbReference type="Proteomes" id="UP000242474">
    <property type="component" value="Unassembled WGS sequence"/>
</dbReference>
<evidence type="ECO:0008006" key="6">
    <source>
        <dbReference type="Google" id="ProtNLM"/>
    </source>
</evidence>
<feature type="domain" description="VHS" evidence="2">
    <location>
        <begin position="36"/>
        <end position="156"/>
    </location>
</feature>
<accession>A0A2G5BHL6</accession>
<feature type="region of interest" description="Disordered" evidence="1">
    <location>
        <begin position="497"/>
        <end position="520"/>
    </location>
</feature>
<feature type="domain" description="CID" evidence="3">
    <location>
        <begin position="13"/>
        <end position="149"/>
    </location>
</feature>
<dbReference type="Gene3D" id="1.25.40.90">
    <property type="match status" value="1"/>
</dbReference>
<dbReference type="InterPro" id="IPR008942">
    <property type="entry name" value="ENTH_VHS"/>
</dbReference>
<reference evidence="4 5" key="1">
    <citation type="journal article" date="2015" name="Genome Biol. Evol.">
        <title>Phylogenomic analyses indicate that early fungi evolved digesting cell walls of algal ancestors of land plants.</title>
        <authorList>
            <person name="Chang Y."/>
            <person name="Wang S."/>
            <person name="Sekimoto S."/>
            <person name="Aerts A.L."/>
            <person name="Choi C."/>
            <person name="Clum A."/>
            <person name="LaButti K.M."/>
            <person name="Lindquist E.A."/>
            <person name="Yee Ngan C."/>
            <person name="Ohm R.A."/>
            <person name="Salamov A.A."/>
            <person name="Grigoriev I.V."/>
            <person name="Spatafora J.W."/>
            <person name="Berbee M.L."/>
        </authorList>
    </citation>
    <scope>NUCLEOTIDE SEQUENCE [LARGE SCALE GENOMIC DNA]</scope>
    <source>
        <strain evidence="4 5">NRRL 1564</strain>
    </source>
</reference>
<dbReference type="GO" id="GO:0005737">
    <property type="term" value="C:cytoplasm"/>
    <property type="evidence" value="ECO:0007669"/>
    <property type="project" value="TreeGrafter"/>
</dbReference>
<dbReference type="GO" id="GO:0005849">
    <property type="term" value="C:mRNA cleavage factor complex"/>
    <property type="evidence" value="ECO:0007669"/>
    <property type="project" value="TreeGrafter"/>
</dbReference>
<dbReference type="GO" id="GO:0007034">
    <property type="term" value="P:vacuolar transport"/>
    <property type="evidence" value="ECO:0007669"/>
    <property type="project" value="UniProtKB-ARBA"/>
</dbReference>
<dbReference type="GO" id="GO:0003729">
    <property type="term" value="F:mRNA binding"/>
    <property type="evidence" value="ECO:0007669"/>
    <property type="project" value="InterPro"/>
</dbReference>
<feature type="region of interest" description="Disordered" evidence="1">
    <location>
        <begin position="176"/>
        <end position="228"/>
    </location>
</feature>
<dbReference type="PROSITE" id="PS50179">
    <property type="entry name" value="VHS"/>
    <property type="match status" value="1"/>
</dbReference>
<dbReference type="EMBL" id="KZ303490">
    <property type="protein sequence ID" value="PIA18485.1"/>
    <property type="molecule type" value="Genomic_DNA"/>
</dbReference>
<dbReference type="SUPFAM" id="SSF48464">
    <property type="entry name" value="ENTH/VHS domain"/>
    <property type="match status" value="1"/>
</dbReference>
<dbReference type="GO" id="GO:0016192">
    <property type="term" value="P:vesicle-mediated transport"/>
    <property type="evidence" value="ECO:0007669"/>
    <property type="project" value="UniProtKB-ARBA"/>
</dbReference>
<evidence type="ECO:0000259" key="2">
    <source>
        <dbReference type="PROSITE" id="PS50179"/>
    </source>
</evidence>
<dbReference type="OrthoDB" id="2129491at2759"/>
<evidence type="ECO:0000313" key="4">
    <source>
        <dbReference type="EMBL" id="PIA18485.1"/>
    </source>
</evidence>
<dbReference type="InterPro" id="IPR002014">
    <property type="entry name" value="VHS_dom"/>
</dbReference>
<name>A0A2G5BHL6_COERN</name>
<dbReference type="InterPro" id="IPR054127">
    <property type="entry name" value="Pcf11_C"/>
</dbReference>
<gene>
    <name evidence="4" type="ORF">COEREDRAFT_79927</name>
</gene>
<feature type="region of interest" description="Disordered" evidence="1">
    <location>
        <begin position="293"/>
        <end position="346"/>
    </location>
</feature>
<proteinExistence type="predicted"/>